<evidence type="ECO:0000313" key="1">
    <source>
        <dbReference type="EMBL" id="MDD2106275.1"/>
    </source>
</evidence>
<protein>
    <submittedName>
        <fullName evidence="1">Uncharacterized protein</fullName>
    </submittedName>
</protein>
<sequence length="76" mass="8228">MSRDAKDTVYCSIQMPMAQGREFLDLIAKLRASGAHPSLESVFKEAEGELEMSIEFVEGMLAGEGGLGHPGSRPIF</sequence>
<comment type="caution">
    <text evidence="1">The sequence shown here is derived from an EMBL/GenBank/DDBJ whole genome shotgun (WGS) entry which is preliminary data.</text>
</comment>
<dbReference type="AlphaFoldDB" id="A0A9X4CZ02"/>
<name>A0A9X4CZ02_9PSED</name>
<organism evidence="1 3">
    <name type="scientific">Pseudomonas asiatica</name>
    <dbReference type="NCBI Taxonomy" id="2219225"/>
    <lineage>
        <taxon>Bacteria</taxon>
        <taxon>Pseudomonadati</taxon>
        <taxon>Pseudomonadota</taxon>
        <taxon>Gammaproteobacteria</taxon>
        <taxon>Pseudomonadales</taxon>
        <taxon>Pseudomonadaceae</taxon>
        <taxon>Pseudomonas</taxon>
    </lineage>
</organism>
<dbReference type="EMBL" id="JANIAN010000008">
    <property type="protein sequence ID" value="MDD2106275.1"/>
    <property type="molecule type" value="Genomic_DNA"/>
</dbReference>
<reference evidence="1" key="1">
    <citation type="submission" date="2022-07" db="EMBL/GenBank/DDBJ databases">
        <title>Multi-strain Analysis of Pseudomonas putida Reveals Metabolic and Genetic Diversity.</title>
        <authorList>
            <person name="Monk J.M."/>
        </authorList>
    </citation>
    <scope>NUCLEOTIDE SEQUENCE</scope>
    <source>
        <strain evidence="1">17514</strain>
        <strain evidence="2">17633</strain>
    </source>
</reference>
<dbReference type="EMBL" id="JANIAM010000020">
    <property type="protein sequence ID" value="MDD2114442.1"/>
    <property type="molecule type" value="Genomic_DNA"/>
</dbReference>
<dbReference type="Proteomes" id="UP001150728">
    <property type="component" value="Unassembled WGS sequence"/>
</dbReference>
<evidence type="ECO:0000313" key="3">
    <source>
        <dbReference type="Proteomes" id="UP001150678"/>
    </source>
</evidence>
<evidence type="ECO:0000313" key="2">
    <source>
        <dbReference type="EMBL" id="MDD2114442.1"/>
    </source>
</evidence>
<accession>A0A9X4CZ02</accession>
<proteinExistence type="predicted"/>
<dbReference type="RefSeq" id="WP_087534955.1">
    <property type="nucleotide sequence ID" value="NZ_JANIAM010000020.1"/>
</dbReference>
<dbReference type="Proteomes" id="UP001150678">
    <property type="component" value="Unassembled WGS sequence"/>
</dbReference>
<gene>
    <name evidence="1" type="ORF">NP533_08660</name>
    <name evidence="2" type="ORF">NP554_21925</name>
</gene>